<evidence type="ECO:0000256" key="2">
    <source>
        <dbReference type="ARBA" id="ARBA00022771"/>
    </source>
</evidence>
<evidence type="ECO:0000313" key="5">
    <source>
        <dbReference type="Proteomes" id="UP001566132"/>
    </source>
</evidence>
<gene>
    <name evidence="4" type="ORF">ABEB36_015802</name>
</gene>
<dbReference type="SUPFAM" id="SSF90209">
    <property type="entry name" value="Ran binding protein zinc finger-like"/>
    <property type="match status" value="1"/>
</dbReference>
<dbReference type="Gene3D" id="2.30.30.380">
    <property type="entry name" value="Zn-finger domain of Sec23/24"/>
    <property type="match status" value="1"/>
</dbReference>
<name>A0ABD1E0L5_HYPHA</name>
<evidence type="ECO:0000256" key="3">
    <source>
        <dbReference type="ARBA" id="ARBA00022833"/>
    </source>
</evidence>
<keyword evidence="2" id="KW-0863">Zinc-finger</keyword>
<dbReference type="InterPro" id="IPR013083">
    <property type="entry name" value="Znf_RING/FYVE/PHD"/>
</dbReference>
<organism evidence="4 5">
    <name type="scientific">Hypothenemus hampei</name>
    <name type="common">Coffee berry borer</name>
    <dbReference type="NCBI Taxonomy" id="57062"/>
    <lineage>
        <taxon>Eukaryota</taxon>
        <taxon>Metazoa</taxon>
        <taxon>Ecdysozoa</taxon>
        <taxon>Arthropoda</taxon>
        <taxon>Hexapoda</taxon>
        <taxon>Insecta</taxon>
        <taxon>Pterygota</taxon>
        <taxon>Neoptera</taxon>
        <taxon>Endopterygota</taxon>
        <taxon>Coleoptera</taxon>
        <taxon>Polyphaga</taxon>
        <taxon>Cucujiformia</taxon>
        <taxon>Curculionidae</taxon>
        <taxon>Scolytinae</taxon>
        <taxon>Hypothenemus</taxon>
    </lineage>
</organism>
<dbReference type="Gene3D" id="3.30.40.10">
    <property type="entry name" value="Zinc/RING finger domain, C3HC4 (zinc finger)"/>
    <property type="match status" value="1"/>
</dbReference>
<sequence length="352" mass="40210">MKTNEYSTRMETTAMGKGPYHFILADEISKSSDTESQCSLQDKETDFVIDTSDTESDSDFRNSRNNVVLEEYDVSSQSDTSISPISNASSDITLRNHSMTLTTLNVIDNADNYVTITDIEESEHFSDDTHLSHKLKTYNKCLRCKKRNNSLFSYCGKCFQDRKKEILPRPKKKQINLKLDIKNVLNNLGQDSKVKYTQDKPGLDIDQIVDFGLQVSDPTETKELESYSPESSLSKKEDNISRVKYLKRKRSSSENTGLSKSDKKVRLSNEAHFNIDLKISPRPFTSTQRLSLCSENKDICIICYNGSKDCVFLHTYLAHCCCCYACGKKIFKINKRCPLCNKIVNKVLKIFY</sequence>
<protein>
    <submittedName>
        <fullName evidence="4">Uncharacterized protein</fullName>
    </submittedName>
</protein>
<dbReference type="PANTHER" id="PTHR46858">
    <property type="entry name" value="OS05G0521000 PROTEIN"/>
    <property type="match status" value="1"/>
</dbReference>
<dbReference type="Proteomes" id="UP001566132">
    <property type="component" value="Unassembled WGS sequence"/>
</dbReference>
<dbReference type="AlphaFoldDB" id="A0ABD1E0L5"/>
<dbReference type="InterPro" id="IPR036443">
    <property type="entry name" value="Znf_RanBP2_sf"/>
</dbReference>
<evidence type="ECO:0000256" key="1">
    <source>
        <dbReference type="ARBA" id="ARBA00022723"/>
    </source>
</evidence>
<keyword evidence="1" id="KW-0479">Metal-binding</keyword>
<evidence type="ECO:0000313" key="4">
    <source>
        <dbReference type="EMBL" id="KAL1487532.1"/>
    </source>
</evidence>
<reference evidence="4 5" key="1">
    <citation type="submission" date="2024-05" db="EMBL/GenBank/DDBJ databases">
        <title>Genetic variation in Jamaican populations of the coffee berry borer (Hypothenemus hampei).</title>
        <authorList>
            <person name="Errbii M."/>
            <person name="Myrie A."/>
        </authorList>
    </citation>
    <scope>NUCLEOTIDE SEQUENCE [LARGE SCALE GENOMIC DNA]</scope>
    <source>
        <strain evidence="4">JA-Hopewell-2020-01-JO</strain>
        <tissue evidence="4">Whole body</tissue>
    </source>
</reference>
<keyword evidence="3" id="KW-0862">Zinc</keyword>
<accession>A0ABD1E0L5</accession>
<dbReference type="EMBL" id="JBDJPC010000036">
    <property type="protein sequence ID" value="KAL1487532.1"/>
    <property type="molecule type" value="Genomic_DNA"/>
</dbReference>
<dbReference type="Pfam" id="PF13920">
    <property type="entry name" value="zf-C3HC4_3"/>
    <property type="match status" value="1"/>
</dbReference>
<comment type="caution">
    <text evidence="4">The sequence shown here is derived from an EMBL/GenBank/DDBJ whole genome shotgun (WGS) entry which is preliminary data.</text>
</comment>
<proteinExistence type="predicted"/>
<dbReference type="GO" id="GO:0008270">
    <property type="term" value="F:zinc ion binding"/>
    <property type="evidence" value="ECO:0007669"/>
    <property type="project" value="UniProtKB-KW"/>
</dbReference>
<dbReference type="PANTHER" id="PTHR46858:SF5">
    <property type="entry name" value="E3 UBIQUITIN-PROTEIN LIGASE APD1-RELATED"/>
    <property type="match status" value="1"/>
</dbReference>
<keyword evidence="5" id="KW-1185">Reference proteome</keyword>